<keyword evidence="2" id="KW-1185">Reference proteome</keyword>
<dbReference type="PANTHER" id="PTHR11362:SF82">
    <property type="entry name" value="PHOSPHATIDYLETHANOLAMINE-BINDING PROTEIN 4"/>
    <property type="match status" value="1"/>
</dbReference>
<dbReference type="STRING" id="1340429.A0A2G4SX11"/>
<dbReference type="EMBL" id="KZ303847">
    <property type="protein sequence ID" value="PHZ13309.1"/>
    <property type="molecule type" value="Genomic_DNA"/>
</dbReference>
<dbReference type="InterPro" id="IPR036610">
    <property type="entry name" value="PEBP-like_sf"/>
</dbReference>
<dbReference type="CDD" id="cd00866">
    <property type="entry name" value="PEBP_euk"/>
    <property type="match status" value="1"/>
</dbReference>
<dbReference type="SUPFAM" id="SSF49777">
    <property type="entry name" value="PEBP-like"/>
    <property type="match status" value="1"/>
</dbReference>
<gene>
    <name evidence="1" type="ORF">RHIMIDRAFT_278986</name>
</gene>
<dbReference type="Proteomes" id="UP000242254">
    <property type="component" value="Unassembled WGS sequence"/>
</dbReference>
<reference evidence="1 2" key="1">
    <citation type="journal article" date="2016" name="Proc. Natl. Acad. Sci. U.S.A.">
        <title>Lipid metabolic changes in an early divergent fungus govern the establishment of a mutualistic symbiosis with endobacteria.</title>
        <authorList>
            <person name="Lastovetsky O.A."/>
            <person name="Gaspar M.L."/>
            <person name="Mondo S.J."/>
            <person name="LaButti K.M."/>
            <person name="Sandor L."/>
            <person name="Grigoriev I.V."/>
            <person name="Henry S.A."/>
            <person name="Pawlowska T.E."/>
        </authorList>
    </citation>
    <scope>NUCLEOTIDE SEQUENCE [LARGE SCALE GENOMIC DNA]</scope>
    <source>
        <strain evidence="1 2">ATCC 52813</strain>
    </source>
</reference>
<evidence type="ECO:0000313" key="2">
    <source>
        <dbReference type="Proteomes" id="UP000242254"/>
    </source>
</evidence>
<evidence type="ECO:0000313" key="1">
    <source>
        <dbReference type="EMBL" id="PHZ13309.1"/>
    </source>
</evidence>
<dbReference type="InterPro" id="IPR035810">
    <property type="entry name" value="PEBP_euk"/>
</dbReference>
<dbReference type="AlphaFoldDB" id="A0A2G4SX11"/>
<accession>A0A2G4SX11</accession>
<proteinExistence type="predicted"/>
<dbReference type="PANTHER" id="PTHR11362">
    <property type="entry name" value="PHOSPHATIDYLETHANOLAMINE-BINDING PROTEIN"/>
    <property type="match status" value="1"/>
</dbReference>
<sequence length="226" mass="26055">MSKPVYRYMRQKQFEKEPKRKLMERLTQMNVIPDILPLDLNPSVQVNINLSEGTVEPGVFIKPEQSIERPEIEITNFHTETRFYTIMLVDPDSPDVANKAYQQHCHWLLANVPLSATESIVTGGDVVLDYVPPHPQKGTKYHRYTLIAFEQPNEGQDKIDLQVNQREAFDVKALAQSYGLKPTGASFFREEWDETVSKIYSEIIKTHEPIYGKPPKTHLVIQKSVF</sequence>
<dbReference type="Pfam" id="PF01161">
    <property type="entry name" value="PBP"/>
    <property type="match status" value="1"/>
</dbReference>
<dbReference type="InterPro" id="IPR008914">
    <property type="entry name" value="PEBP"/>
</dbReference>
<organism evidence="1 2">
    <name type="scientific">Rhizopus microsporus ATCC 52813</name>
    <dbReference type="NCBI Taxonomy" id="1340429"/>
    <lineage>
        <taxon>Eukaryota</taxon>
        <taxon>Fungi</taxon>
        <taxon>Fungi incertae sedis</taxon>
        <taxon>Mucoromycota</taxon>
        <taxon>Mucoromycotina</taxon>
        <taxon>Mucoromycetes</taxon>
        <taxon>Mucorales</taxon>
        <taxon>Mucorineae</taxon>
        <taxon>Rhizopodaceae</taxon>
        <taxon>Rhizopus</taxon>
    </lineage>
</organism>
<protein>
    <submittedName>
        <fullName evidence="1">PEBP-like protein</fullName>
    </submittedName>
</protein>
<dbReference type="RefSeq" id="XP_023467017.1">
    <property type="nucleotide sequence ID" value="XM_023612808.1"/>
</dbReference>
<dbReference type="Gene3D" id="3.90.280.10">
    <property type="entry name" value="PEBP-like"/>
    <property type="match status" value="1"/>
</dbReference>
<dbReference type="GeneID" id="35443797"/>
<name>A0A2G4SX11_RHIZD</name>